<dbReference type="PROSITE" id="PS01081">
    <property type="entry name" value="HTH_TETR_1"/>
    <property type="match status" value="1"/>
</dbReference>
<dbReference type="PROSITE" id="PS50977">
    <property type="entry name" value="HTH_TETR_2"/>
    <property type="match status" value="1"/>
</dbReference>
<keyword evidence="1" id="KW-0805">Transcription regulation</keyword>
<evidence type="ECO:0000259" key="5">
    <source>
        <dbReference type="PROSITE" id="PS50977"/>
    </source>
</evidence>
<evidence type="ECO:0000256" key="1">
    <source>
        <dbReference type="ARBA" id="ARBA00023015"/>
    </source>
</evidence>
<evidence type="ECO:0000313" key="7">
    <source>
        <dbReference type="Proteomes" id="UP000619260"/>
    </source>
</evidence>
<dbReference type="Pfam" id="PF00440">
    <property type="entry name" value="TetR_N"/>
    <property type="match status" value="1"/>
</dbReference>
<keyword evidence="7" id="KW-1185">Reference proteome</keyword>
<evidence type="ECO:0000256" key="3">
    <source>
        <dbReference type="ARBA" id="ARBA00023163"/>
    </source>
</evidence>
<dbReference type="GO" id="GO:0003677">
    <property type="term" value="F:DNA binding"/>
    <property type="evidence" value="ECO:0007669"/>
    <property type="project" value="UniProtKB-UniRule"/>
</dbReference>
<sequence length="216" mass="23620">MLTGDETTVNDLDAEPAWKLRAVERSTKAAKVRAEQRVQRFLHAAQSIIAKRGSTDFTVQEVVDRSHQSLRSFYQHFDGKHELLLALYEDALRQAAERIRDAAAAHDDPSERLRAAVQRLFALSDPDVAGQGPLVTDLSPRLRVSHPAEARAAHGPLIALFTELMTDAKRSGVLRDGVDPARAAALTLGTVVVVAQAGSISEDEVWDFCSRGFAGR</sequence>
<evidence type="ECO:0000256" key="2">
    <source>
        <dbReference type="ARBA" id="ARBA00023125"/>
    </source>
</evidence>
<dbReference type="PANTHER" id="PTHR47506:SF7">
    <property type="entry name" value="TRANSCRIPTIONAL REGULATORY PROTEIN"/>
    <property type="match status" value="1"/>
</dbReference>
<evidence type="ECO:0000256" key="4">
    <source>
        <dbReference type="PROSITE-ProRule" id="PRU00335"/>
    </source>
</evidence>
<dbReference type="SUPFAM" id="SSF48498">
    <property type="entry name" value="Tetracyclin repressor-like, C-terminal domain"/>
    <property type="match status" value="1"/>
</dbReference>
<keyword evidence="2 4" id="KW-0238">DNA-binding</keyword>
<dbReference type="PANTHER" id="PTHR47506">
    <property type="entry name" value="TRANSCRIPTIONAL REGULATORY PROTEIN"/>
    <property type="match status" value="1"/>
</dbReference>
<evidence type="ECO:0000313" key="6">
    <source>
        <dbReference type="EMBL" id="GIJ45174.1"/>
    </source>
</evidence>
<dbReference type="InterPro" id="IPR009057">
    <property type="entry name" value="Homeodomain-like_sf"/>
</dbReference>
<gene>
    <name evidence="6" type="ORF">Val02_20600</name>
</gene>
<comment type="caution">
    <text evidence="6">The sequence shown here is derived from an EMBL/GenBank/DDBJ whole genome shotgun (WGS) entry which is preliminary data.</text>
</comment>
<organism evidence="6 7">
    <name type="scientific">Virgisporangium aliadipatigenens</name>
    <dbReference type="NCBI Taxonomy" id="741659"/>
    <lineage>
        <taxon>Bacteria</taxon>
        <taxon>Bacillati</taxon>
        <taxon>Actinomycetota</taxon>
        <taxon>Actinomycetes</taxon>
        <taxon>Micromonosporales</taxon>
        <taxon>Micromonosporaceae</taxon>
        <taxon>Virgisporangium</taxon>
    </lineage>
</organism>
<dbReference type="InterPro" id="IPR036271">
    <property type="entry name" value="Tet_transcr_reg_TetR-rel_C_sf"/>
</dbReference>
<dbReference type="Gene3D" id="1.10.357.10">
    <property type="entry name" value="Tetracycline Repressor, domain 2"/>
    <property type="match status" value="1"/>
</dbReference>
<dbReference type="SUPFAM" id="SSF46689">
    <property type="entry name" value="Homeodomain-like"/>
    <property type="match status" value="1"/>
</dbReference>
<feature type="DNA-binding region" description="H-T-H motif" evidence="4">
    <location>
        <begin position="58"/>
        <end position="77"/>
    </location>
</feature>
<dbReference type="EMBL" id="BOPF01000006">
    <property type="protein sequence ID" value="GIJ45174.1"/>
    <property type="molecule type" value="Genomic_DNA"/>
</dbReference>
<dbReference type="InterPro" id="IPR023772">
    <property type="entry name" value="DNA-bd_HTH_TetR-type_CS"/>
</dbReference>
<dbReference type="InterPro" id="IPR001647">
    <property type="entry name" value="HTH_TetR"/>
</dbReference>
<protein>
    <submittedName>
        <fullName evidence="6">TetR family transcriptional regulator</fullName>
    </submittedName>
</protein>
<accession>A0A8J4DP57</accession>
<dbReference type="AlphaFoldDB" id="A0A8J4DP57"/>
<name>A0A8J4DP57_9ACTN</name>
<keyword evidence="3" id="KW-0804">Transcription</keyword>
<dbReference type="Proteomes" id="UP000619260">
    <property type="component" value="Unassembled WGS sequence"/>
</dbReference>
<dbReference type="RefSeq" id="WP_203898721.1">
    <property type="nucleotide sequence ID" value="NZ_BOPF01000006.1"/>
</dbReference>
<reference evidence="6" key="1">
    <citation type="submission" date="2021-01" db="EMBL/GenBank/DDBJ databases">
        <title>Whole genome shotgun sequence of Virgisporangium aliadipatigenens NBRC 105644.</title>
        <authorList>
            <person name="Komaki H."/>
            <person name="Tamura T."/>
        </authorList>
    </citation>
    <scope>NUCLEOTIDE SEQUENCE</scope>
    <source>
        <strain evidence="6">NBRC 105644</strain>
    </source>
</reference>
<proteinExistence type="predicted"/>
<dbReference type="Gene3D" id="1.10.10.60">
    <property type="entry name" value="Homeodomain-like"/>
    <property type="match status" value="1"/>
</dbReference>
<feature type="domain" description="HTH tetR-type" evidence="5">
    <location>
        <begin position="35"/>
        <end position="95"/>
    </location>
</feature>